<dbReference type="OrthoDB" id="10051804at2759"/>
<feature type="chain" id="PRO_5012169506" evidence="1">
    <location>
        <begin position="19"/>
        <end position="242"/>
    </location>
</feature>
<dbReference type="PANTHER" id="PTHR33964">
    <property type="entry name" value="RE45066P-RELATED"/>
    <property type="match status" value="1"/>
</dbReference>
<reference evidence="2 3" key="1">
    <citation type="submission" date="2017-03" db="EMBL/GenBank/DDBJ databases">
        <title>Genome Survey of Euroglyphus maynei.</title>
        <authorList>
            <person name="Arlian L.G."/>
            <person name="Morgan M.S."/>
            <person name="Rider S.D."/>
        </authorList>
    </citation>
    <scope>NUCLEOTIDE SEQUENCE [LARGE SCALE GENOMIC DNA]</scope>
    <source>
        <strain evidence="2">Arlian Lab</strain>
        <tissue evidence="2">Whole body</tissue>
    </source>
</reference>
<sequence>MKQSIAVIILLLIGTTLALKKSQECDVERPIRDCLKNGLLRYSSGQKINQFPDTIEDLNRACEELKKSETCARNFIDTCTESSYEKRSLDSLLDGIQRVMKRLCRSQAKKEKLLENVGCANSVVQDTKQCLKNYRMLVFAANKLNDKNKIMRILCCKSRKVAPCIGEAMKSKGNAICSAKHIDYFRDLHLNIKQEMTAVVCSDFERDQCENVDVPNITEAEYKDQNIFNPLRDLYKKVILGN</sequence>
<comment type="caution">
    <text evidence="2">The sequence shown here is derived from an EMBL/GenBank/DDBJ whole genome shotgun (WGS) entry which is preliminary data.</text>
</comment>
<evidence type="ECO:0000313" key="2">
    <source>
        <dbReference type="EMBL" id="OTF73734.1"/>
    </source>
</evidence>
<evidence type="ECO:0000256" key="1">
    <source>
        <dbReference type="SAM" id="SignalP"/>
    </source>
</evidence>
<dbReference type="Proteomes" id="UP000194236">
    <property type="component" value="Unassembled WGS sequence"/>
</dbReference>
<protein>
    <submittedName>
        <fullName evidence="2">Uncharacterized protein</fullName>
    </submittedName>
</protein>
<accession>A0A1Y3B105</accession>
<proteinExistence type="predicted"/>
<keyword evidence="3" id="KW-1185">Reference proteome</keyword>
<dbReference type="EMBL" id="MUJZ01050367">
    <property type="protein sequence ID" value="OTF73734.1"/>
    <property type="molecule type" value="Genomic_DNA"/>
</dbReference>
<feature type="signal peptide" evidence="1">
    <location>
        <begin position="1"/>
        <end position="18"/>
    </location>
</feature>
<dbReference type="AlphaFoldDB" id="A0A1Y3B105"/>
<organism evidence="2 3">
    <name type="scientific">Euroglyphus maynei</name>
    <name type="common">Mayne's house dust mite</name>
    <dbReference type="NCBI Taxonomy" id="6958"/>
    <lineage>
        <taxon>Eukaryota</taxon>
        <taxon>Metazoa</taxon>
        <taxon>Ecdysozoa</taxon>
        <taxon>Arthropoda</taxon>
        <taxon>Chelicerata</taxon>
        <taxon>Arachnida</taxon>
        <taxon>Acari</taxon>
        <taxon>Acariformes</taxon>
        <taxon>Sarcoptiformes</taxon>
        <taxon>Astigmata</taxon>
        <taxon>Psoroptidia</taxon>
        <taxon>Analgoidea</taxon>
        <taxon>Pyroglyphidae</taxon>
        <taxon>Pyroglyphinae</taxon>
        <taxon>Euroglyphus</taxon>
    </lineage>
</organism>
<evidence type="ECO:0000313" key="3">
    <source>
        <dbReference type="Proteomes" id="UP000194236"/>
    </source>
</evidence>
<dbReference type="PANTHER" id="PTHR33964:SF1">
    <property type="entry name" value="RE45066P"/>
    <property type="match status" value="1"/>
</dbReference>
<keyword evidence="1" id="KW-0732">Signal</keyword>
<name>A0A1Y3B105_EURMA</name>
<gene>
    <name evidence="2" type="ORF">BLA29_004325</name>
</gene>